<evidence type="ECO:0000256" key="4">
    <source>
        <dbReference type="PROSITE-ProRule" id="PRU00335"/>
    </source>
</evidence>
<sequence>MAASREDIVAVAIQHLNHAPNASMAEIAQAAGVSRATLHRHFSTRAELQYELASRAMDAWAKTHTAVGLDEALSADLDAAGIKRVLDELLTVTLEHSDEHGFALTDHTTHGQPDLVRHANELEEKEIALFAAAQRAGVLRADLPPRWVSNLVYGLLVAVRESMRQGDVARRDLPRIFLDTFYRGTT</sequence>
<feature type="domain" description="HTH tetR-type" evidence="5">
    <location>
        <begin position="2"/>
        <end position="60"/>
    </location>
</feature>
<dbReference type="InterPro" id="IPR036271">
    <property type="entry name" value="Tet_transcr_reg_TetR-rel_C_sf"/>
</dbReference>
<dbReference type="EMBL" id="JACHIN010000004">
    <property type="protein sequence ID" value="MBB5078053.1"/>
    <property type="molecule type" value="Genomic_DNA"/>
</dbReference>
<dbReference type="PROSITE" id="PS50977">
    <property type="entry name" value="HTH_TETR_2"/>
    <property type="match status" value="1"/>
</dbReference>
<dbReference type="PANTHER" id="PTHR30055">
    <property type="entry name" value="HTH-TYPE TRANSCRIPTIONAL REGULATOR RUTR"/>
    <property type="match status" value="1"/>
</dbReference>
<comment type="caution">
    <text evidence="6">The sequence shown here is derived from an EMBL/GenBank/DDBJ whole genome shotgun (WGS) entry which is preliminary data.</text>
</comment>
<dbReference type="SUPFAM" id="SSF48498">
    <property type="entry name" value="Tetracyclin repressor-like, C-terminal domain"/>
    <property type="match status" value="1"/>
</dbReference>
<dbReference type="Pfam" id="PF00440">
    <property type="entry name" value="TetR_N"/>
    <property type="match status" value="1"/>
</dbReference>
<reference evidence="6 7" key="1">
    <citation type="submission" date="2020-08" db="EMBL/GenBank/DDBJ databases">
        <title>Genomic Encyclopedia of Type Strains, Phase IV (KMG-IV): sequencing the most valuable type-strain genomes for metagenomic binning, comparative biology and taxonomic classification.</title>
        <authorList>
            <person name="Goeker M."/>
        </authorList>
    </citation>
    <scope>NUCLEOTIDE SEQUENCE [LARGE SCALE GENOMIC DNA]</scope>
    <source>
        <strain evidence="6 7">DSM 45385</strain>
    </source>
</reference>
<evidence type="ECO:0000256" key="1">
    <source>
        <dbReference type="ARBA" id="ARBA00023015"/>
    </source>
</evidence>
<dbReference type="AlphaFoldDB" id="A0A7W8EG31"/>
<dbReference type="PANTHER" id="PTHR30055:SF234">
    <property type="entry name" value="HTH-TYPE TRANSCRIPTIONAL REGULATOR BETI"/>
    <property type="match status" value="1"/>
</dbReference>
<dbReference type="RefSeq" id="WP_184962440.1">
    <property type="nucleotide sequence ID" value="NZ_JACHIN010000004.1"/>
</dbReference>
<dbReference type="GO" id="GO:0003700">
    <property type="term" value="F:DNA-binding transcription factor activity"/>
    <property type="evidence" value="ECO:0007669"/>
    <property type="project" value="TreeGrafter"/>
</dbReference>
<proteinExistence type="predicted"/>
<dbReference type="SUPFAM" id="SSF46689">
    <property type="entry name" value="Homeodomain-like"/>
    <property type="match status" value="1"/>
</dbReference>
<keyword evidence="2 4" id="KW-0238">DNA-binding</keyword>
<dbReference type="Gene3D" id="1.10.357.10">
    <property type="entry name" value="Tetracycline Repressor, domain 2"/>
    <property type="match status" value="1"/>
</dbReference>
<gene>
    <name evidence="6" type="ORF">HNR40_003528</name>
</gene>
<keyword evidence="7" id="KW-1185">Reference proteome</keyword>
<feature type="DNA-binding region" description="H-T-H motif" evidence="4">
    <location>
        <begin position="23"/>
        <end position="42"/>
    </location>
</feature>
<dbReference type="InterPro" id="IPR050109">
    <property type="entry name" value="HTH-type_TetR-like_transc_reg"/>
</dbReference>
<evidence type="ECO:0000259" key="5">
    <source>
        <dbReference type="PROSITE" id="PS50977"/>
    </source>
</evidence>
<keyword evidence="3" id="KW-0804">Transcription</keyword>
<dbReference type="InterPro" id="IPR001647">
    <property type="entry name" value="HTH_TetR"/>
</dbReference>
<accession>A0A7W8EG31</accession>
<keyword evidence="1" id="KW-0805">Transcription regulation</keyword>
<dbReference type="InterPro" id="IPR009057">
    <property type="entry name" value="Homeodomain-like_sf"/>
</dbReference>
<evidence type="ECO:0000313" key="7">
    <source>
        <dbReference type="Proteomes" id="UP000568380"/>
    </source>
</evidence>
<protein>
    <submittedName>
        <fullName evidence="6">AcrR family transcriptional regulator</fullName>
    </submittedName>
</protein>
<evidence type="ECO:0000256" key="2">
    <source>
        <dbReference type="ARBA" id="ARBA00023125"/>
    </source>
</evidence>
<dbReference type="GO" id="GO:0000976">
    <property type="term" value="F:transcription cis-regulatory region binding"/>
    <property type="evidence" value="ECO:0007669"/>
    <property type="project" value="TreeGrafter"/>
</dbReference>
<evidence type="ECO:0000256" key="3">
    <source>
        <dbReference type="ARBA" id="ARBA00023163"/>
    </source>
</evidence>
<evidence type="ECO:0000313" key="6">
    <source>
        <dbReference type="EMBL" id="MBB5078053.1"/>
    </source>
</evidence>
<name>A0A7W8EG31_9ACTN</name>
<organism evidence="6 7">
    <name type="scientific">Nonomuraea endophytica</name>
    <dbReference type="NCBI Taxonomy" id="714136"/>
    <lineage>
        <taxon>Bacteria</taxon>
        <taxon>Bacillati</taxon>
        <taxon>Actinomycetota</taxon>
        <taxon>Actinomycetes</taxon>
        <taxon>Streptosporangiales</taxon>
        <taxon>Streptosporangiaceae</taxon>
        <taxon>Nonomuraea</taxon>
    </lineage>
</organism>
<dbReference type="Proteomes" id="UP000568380">
    <property type="component" value="Unassembled WGS sequence"/>
</dbReference>